<gene>
    <name evidence="1" type="ORF">A33Q_3234</name>
</gene>
<dbReference type="STRING" id="1189612.A33Q_3234"/>
<dbReference type="RefSeq" id="WP_016255324.1">
    <property type="nucleotide sequence ID" value="NZ_ALWO02000037.1"/>
</dbReference>
<dbReference type="AlphaFoldDB" id="S2D9E8"/>
<sequence>MWKSKLKGFWGEIFDVGEREVVAFFPPVLVIFYSPVDIADIADFY</sequence>
<dbReference type="Proteomes" id="UP000006073">
    <property type="component" value="Unassembled WGS sequence"/>
</dbReference>
<evidence type="ECO:0000313" key="1">
    <source>
        <dbReference type="EMBL" id="EOZ95872.1"/>
    </source>
</evidence>
<dbReference type="EMBL" id="ALWO02000037">
    <property type="protein sequence ID" value="EOZ95872.1"/>
    <property type="molecule type" value="Genomic_DNA"/>
</dbReference>
<evidence type="ECO:0000313" key="2">
    <source>
        <dbReference type="Proteomes" id="UP000006073"/>
    </source>
</evidence>
<keyword evidence="2" id="KW-1185">Reference proteome</keyword>
<reference evidence="1 2" key="1">
    <citation type="journal article" date="2013" name="Genome Announc.">
        <title>Draft Genome Sequence of Indibacter alkaliphilus Strain LW1T, Isolated from Lonar Lake, a Haloalkaline Lake in the Buldana District of Maharashtra, India.</title>
        <authorList>
            <person name="Singh A."/>
            <person name="Kumar Jangir P."/>
            <person name="Sharma R."/>
            <person name="Singh A."/>
            <person name="Kumar Pinnaka A."/>
            <person name="Shivaji S."/>
        </authorList>
    </citation>
    <scope>NUCLEOTIDE SEQUENCE [LARGE SCALE GENOMIC DNA]</scope>
    <source>
        <strain evidence="2">CCUG 57479 / KCTC 22604 / LW1</strain>
    </source>
</reference>
<accession>S2D9E8</accession>
<name>S2D9E8_INDAL</name>
<organism evidence="1 2">
    <name type="scientific">Indibacter alkaliphilus (strain CCUG 57479 / KCTC 22604 / LW1)</name>
    <dbReference type="NCBI Taxonomy" id="1189612"/>
    <lineage>
        <taxon>Bacteria</taxon>
        <taxon>Pseudomonadati</taxon>
        <taxon>Bacteroidota</taxon>
        <taxon>Cytophagia</taxon>
        <taxon>Cytophagales</taxon>
        <taxon>Cyclobacteriaceae</taxon>
    </lineage>
</organism>
<proteinExistence type="predicted"/>
<comment type="caution">
    <text evidence="1">The sequence shown here is derived from an EMBL/GenBank/DDBJ whole genome shotgun (WGS) entry which is preliminary data.</text>
</comment>
<protein>
    <submittedName>
        <fullName evidence="1">Uncharacterized protein</fullName>
    </submittedName>
</protein>